<dbReference type="GO" id="GO:0003942">
    <property type="term" value="F:N-acetyl-gamma-glutamyl-phosphate reductase activity"/>
    <property type="evidence" value="ECO:0007669"/>
    <property type="project" value="UniProtKB-UniRule"/>
</dbReference>
<comment type="subcellular location">
    <subcellularLocation>
        <location evidence="5">Cytoplasm</location>
    </subcellularLocation>
</comment>
<dbReference type="SMART" id="SM00859">
    <property type="entry name" value="Semialdhyde_dh"/>
    <property type="match status" value="1"/>
</dbReference>
<keyword evidence="4 5" id="KW-0560">Oxidoreductase</keyword>
<protein>
    <recommendedName>
        <fullName evidence="5">N-acetyl-gamma-glutamyl-phosphate reductase</fullName>
        <shortName evidence="5">AGPR</shortName>
        <ecNumber evidence="5">1.2.1.38</ecNumber>
    </recommendedName>
    <alternativeName>
        <fullName evidence="5">N-acetyl-glutamate semialdehyde dehydrogenase</fullName>
        <shortName evidence="5">NAGSA dehydrogenase</shortName>
    </alternativeName>
</protein>
<comment type="similarity">
    <text evidence="5">Belongs to the NAGSA dehydrogenase family. Type 1 subfamily.</text>
</comment>
<keyword evidence="3 5" id="KW-0521">NADP</keyword>
<dbReference type="Pfam" id="PF01118">
    <property type="entry name" value="Semialdhyde_dh"/>
    <property type="match status" value="1"/>
</dbReference>
<dbReference type="CDD" id="cd23934">
    <property type="entry name" value="AGPR_1_C"/>
    <property type="match status" value="1"/>
</dbReference>
<evidence type="ECO:0000313" key="9">
    <source>
        <dbReference type="Proteomes" id="UP000321769"/>
    </source>
</evidence>
<evidence type="ECO:0000256" key="4">
    <source>
        <dbReference type="ARBA" id="ARBA00023002"/>
    </source>
</evidence>
<dbReference type="Gene3D" id="3.40.50.720">
    <property type="entry name" value="NAD(P)-binding Rossmann-like Domain"/>
    <property type="match status" value="1"/>
</dbReference>
<evidence type="ECO:0000313" key="8">
    <source>
        <dbReference type="EMBL" id="GEO90526.1"/>
    </source>
</evidence>
<feature type="domain" description="Semialdehyde dehydrogenase NAD-binding" evidence="7">
    <location>
        <begin position="3"/>
        <end position="142"/>
    </location>
</feature>
<accession>A0A512HYI2</accession>
<dbReference type="UniPathway" id="UPA00068">
    <property type="reaction ID" value="UER00108"/>
</dbReference>
<keyword evidence="2 5" id="KW-0028">Amino-acid biosynthesis</keyword>
<dbReference type="SUPFAM" id="SSF51735">
    <property type="entry name" value="NAD(P)-binding Rossmann-fold domains"/>
    <property type="match status" value="1"/>
</dbReference>
<dbReference type="NCBIfam" id="TIGR01850">
    <property type="entry name" value="argC"/>
    <property type="match status" value="1"/>
</dbReference>
<organism evidence="8 9">
    <name type="scientific">Aeromicrobium flavum</name>
    <dbReference type="NCBI Taxonomy" id="416568"/>
    <lineage>
        <taxon>Bacteria</taxon>
        <taxon>Bacillati</taxon>
        <taxon>Actinomycetota</taxon>
        <taxon>Actinomycetes</taxon>
        <taxon>Propionibacteriales</taxon>
        <taxon>Nocardioidaceae</taxon>
        <taxon>Aeromicrobium</taxon>
    </lineage>
</organism>
<feature type="active site" evidence="5 6">
    <location>
        <position position="150"/>
    </location>
</feature>
<dbReference type="InterPro" id="IPR000534">
    <property type="entry name" value="Semialdehyde_DH_NAD-bd"/>
</dbReference>
<dbReference type="AlphaFoldDB" id="A0A512HYI2"/>
<evidence type="ECO:0000256" key="2">
    <source>
        <dbReference type="ARBA" id="ARBA00022605"/>
    </source>
</evidence>
<comment type="function">
    <text evidence="5">Catalyzes the NADPH-dependent reduction of N-acetyl-5-glutamyl phosphate to yield N-acetyl-L-glutamate 5-semialdehyde.</text>
</comment>
<evidence type="ECO:0000256" key="3">
    <source>
        <dbReference type="ARBA" id="ARBA00022857"/>
    </source>
</evidence>
<evidence type="ECO:0000256" key="5">
    <source>
        <dbReference type="HAMAP-Rule" id="MF_00150"/>
    </source>
</evidence>
<dbReference type="GO" id="GO:0005737">
    <property type="term" value="C:cytoplasm"/>
    <property type="evidence" value="ECO:0007669"/>
    <property type="project" value="UniProtKB-SubCell"/>
</dbReference>
<dbReference type="PROSITE" id="PS01224">
    <property type="entry name" value="ARGC"/>
    <property type="match status" value="1"/>
</dbReference>
<gene>
    <name evidence="5 8" type="primary">argC</name>
    <name evidence="8" type="ORF">AFL01nite_28530</name>
</gene>
<evidence type="ECO:0000256" key="6">
    <source>
        <dbReference type="PROSITE-ProRule" id="PRU10010"/>
    </source>
</evidence>
<keyword evidence="9" id="KW-1185">Reference proteome</keyword>
<evidence type="ECO:0000259" key="7">
    <source>
        <dbReference type="SMART" id="SM00859"/>
    </source>
</evidence>
<dbReference type="Proteomes" id="UP000321769">
    <property type="component" value="Unassembled WGS sequence"/>
</dbReference>
<reference evidence="8 9" key="1">
    <citation type="submission" date="2019-07" db="EMBL/GenBank/DDBJ databases">
        <title>Whole genome shotgun sequence of Aeromicrobium flavum NBRC 107625.</title>
        <authorList>
            <person name="Hosoyama A."/>
            <person name="Uohara A."/>
            <person name="Ohji S."/>
            <person name="Ichikawa N."/>
        </authorList>
    </citation>
    <scope>NUCLEOTIDE SEQUENCE [LARGE SCALE GENOMIC DNA]</scope>
    <source>
        <strain evidence="8 9">NBRC 107625</strain>
    </source>
</reference>
<dbReference type="GO" id="GO:0051287">
    <property type="term" value="F:NAD binding"/>
    <property type="evidence" value="ECO:0007669"/>
    <property type="project" value="InterPro"/>
</dbReference>
<dbReference type="PANTHER" id="PTHR32338">
    <property type="entry name" value="N-ACETYL-GAMMA-GLUTAMYL-PHOSPHATE REDUCTASE, CHLOROPLASTIC-RELATED-RELATED"/>
    <property type="match status" value="1"/>
</dbReference>
<dbReference type="SUPFAM" id="SSF55347">
    <property type="entry name" value="Glyceraldehyde-3-phosphate dehydrogenase-like, C-terminal domain"/>
    <property type="match status" value="1"/>
</dbReference>
<dbReference type="InterPro" id="IPR000706">
    <property type="entry name" value="AGPR_type-1"/>
</dbReference>
<dbReference type="InterPro" id="IPR023013">
    <property type="entry name" value="AGPR_AS"/>
</dbReference>
<dbReference type="InterPro" id="IPR050085">
    <property type="entry name" value="AGPR"/>
</dbReference>
<keyword evidence="1 5" id="KW-0055">Arginine biosynthesis</keyword>
<keyword evidence="5" id="KW-0963">Cytoplasm</keyword>
<comment type="caution">
    <text evidence="8">The sequence shown here is derived from an EMBL/GenBank/DDBJ whole genome shotgun (WGS) entry which is preliminary data.</text>
</comment>
<dbReference type="HAMAP" id="MF_00150">
    <property type="entry name" value="ArgC_type1"/>
    <property type="match status" value="1"/>
</dbReference>
<dbReference type="CDD" id="cd24148">
    <property type="entry name" value="AGPR_1_actinobacAGPR_like"/>
    <property type="match status" value="1"/>
</dbReference>
<dbReference type="InterPro" id="IPR058924">
    <property type="entry name" value="AGPR_dimerisation_dom"/>
</dbReference>
<comment type="pathway">
    <text evidence="5">Amino-acid biosynthesis; L-arginine biosynthesis; N(2)-acetyl-L-ornithine from L-glutamate: step 3/4.</text>
</comment>
<dbReference type="Pfam" id="PF22698">
    <property type="entry name" value="Semialdhyde_dhC_1"/>
    <property type="match status" value="1"/>
</dbReference>
<dbReference type="RefSeq" id="WP_146828555.1">
    <property type="nucleotide sequence ID" value="NZ_BAAAYQ010000005.1"/>
</dbReference>
<dbReference type="Gene3D" id="3.30.360.10">
    <property type="entry name" value="Dihydrodipicolinate Reductase, domain 2"/>
    <property type="match status" value="1"/>
</dbReference>
<sequence length="347" mass="35150">MIKVAVTGATGYAGGEVLRLLLQHPDAEIGALTAGSSAGSRFGQHQPHLLPLADRVVAETTPENLAGHDVVFLALPHGHSGAVAAQLPDDVLVIDCGADHRLESSDDWAAYYGGEHAGTWPYGMPELITGPGARQRDALPGARRVAVPGCNVTAVTLGLQPAVAAGLVEPTDLVAVLANGFSGAGKALKPHLLASEGLGSASPYGVGGSHRHIPEIAQNLTRAGADEVTISFTPTLVPMARGILATATAKLAAGAGAASVRAAYEEAYGEEPFVHLLPEGQWPTTAATLGANTALVQVAVDERVGRLVTVTAIDNLVKGTAGGAIQSMNLALGLPETTGLTTIGVAP</sequence>
<name>A0A512HYI2_9ACTN</name>
<dbReference type="InterPro" id="IPR036291">
    <property type="entry name" value="NAD(P)-bd_dom_sf"/>
</dbReference>
<dbReference type="PANTHER" id="PTHR32338:SF10">
    <property type="entry name" value="N-ACETYL-GAMMA-GLUTAMYL-PHOSPHATE REDUCTASE, CHLOROPLASTIC-RELATED"/>
    <property type="match status" value="1"/>
</dbReference>
<dbReference type="OrthoDB" id="9801289at2"/>
<dbReference type="GO" id="GO:0070401">
    <property type="term" value="F:NADP+ binding"/>
    <property type="evidence" value="ECO:0007669"/>
    <property type="project" value="InterPro"/>
</dbReference>
<comment type="catalytic activity">
    <reaction evidence="5">
        <text>N-acetyl-L-glutamate 5-semialdehyde + phosphate + NADP(+) = N-acetyl-L-glutamyl 5-phosphate + NADPH + H(+)</text>
        <dbReference type="Rhea" id="RHEA:21588"/>
        <dbReference type="ChEBI" id="CHEBI:15378"/>
        <dbReference type="ChEBI" id="CHEBI:29123"/>
        <dbReference type="ChEBI" id="CHEBI:43474"/>
        <dbReference type="ChEBI" id="CHEBI:57783"/>
        <dbReference type="ChEBI" id="CHEBI:57936"/>
        <dbReference type="ChEBI" id="CHEBI:58349"/>
        <dbReference type="EC" id="1.2.1.38"/>
    </reaction>
</comment>
<dbReference type="EMBL" id="BJZQ01000021">
    <property type="protein sequence ID" value="GEO90526.1"/>
    <property type="molecule type" value="Genomic_DNA"/>
</dbReference>
<dbReference type="EC" id="1.2.1.38" evidence="5"/>
<proteinExistence type="inferred from homology"/>
<evidence type="ECO:0000256" key="1">
    <source>
        <dbReference type="ARBA" id="ARBA00022571"/>
    </source>
</evidence>
<dbReference type="GO" id="GO:0006526">
    <property type="term" value="P:L-arginine biosynthetic process"/>
    <property type="evidence" value="ECO:0007669"/>
    <property type="project" value="UniProtKB-UniRule"/>
</dbReference>